<dbReference type="InterPro" id="IPR014001">
    <property type="entry name" value="Helicase_ATP-bd"/>
</dbReference>
<evidence type="ECO:0000256" key="10">
    <source>
        <dbReference type="ARBA" id="ARBA00047984"/>
    </source>
</evidence>
<proteinExistence type="predicted"/>
<dbReference type="EMBL" id="HBFM01010695">
    <property type="protein sequence ID" value="CAD8770392.1"/>
    <property type="molecule type" value="Transcribed_RNA"/>
</dbReference>
<dbReference type="GO" id="GO:0003723">
    <property type="term" value="F:RNA binding"/>
    <property type="evidence" value="ECO:0007669"/>
    <property type="project" value="UniProtKB-KW"/>
</dbReference>
<keyword evidence="7" id="KW-0862">Zinc</keyword>
<keyword evidence="12" id="KW-0175">Coiled coil</keyword>
<evidence type="ECO:0000256" key="3">
    <source>
        <dbReference type="ARBA" id="ARBA00022741"/>
    </source>
</evidence>
<sequence length="647" mass="72819">MTDINSGSEISDRKDGDFLRPPPVARRYRRQELDEEEERERKGMLMLDGDDEDEQNKDADEEYIPLKKRKQMLEEKYWIRRNGVNEAVDGEAEADDGNHEEDNRPKESLLSINAKIRKDAPEVTEAQKQLEEEQDIMRHVTQKQALLSKKELAAGVHYSRSLSTGWKPPLKYRQMSEDMHQLLRDELKIVVHGSNPPPPIPNFKDMKLPPAVLRVLKRKNIDRPTQIQMQGLTVALAGRDMIGVASTGSGKTISFILPLLMISLQEEIRMPLQRDEGPIGMVISPSRELAMQTHEIAEQYCQALCEDGYPELRAMLCIGGLDPKPMWDILKKGVHMVIATPGRLKDLLSKKRMNLGICRYLCLDEADRMVDQVGFEDDVREIMSYFQGQRQTLMYSATMPAKIKSFAETALVDPITVNVGRAGAANINVVQEFERAREADLRPLVLQCLQKTPPPALVFSEHKQEVDAIHEFLLNHGVEAVAIHGDKDQEERKAAVEAFKAGRKDVLVATDVASKGLDFPGIMHVINYDMPKEIENYIHRIGRTGRCGKTGISTTFLSAATSTDEILLDLKYLLKETNQVIPEMLYTIEDPYEKEAAMAELAGVKGCSYCGGLGHRVTNCPKLSAEDRQKQRSHKDPFGSGGYGGEM</sequence>
<organism evidence="17">
    <name type="scientific">Polytomella parva</name>
    <dbReference type="NCBI Taxonomy" id="51329"/>
    <lineage>
        <taxon>Eukaryota</taxon>
        <taxon>Viridiplantae</taxon>
        <taxon>Chlorophyta</taxon>
        <taxon>core chlorophytes</taxon>
        <taxon>Chlorophyceae</taxon>
        <taxon>CS clade</taxon>
        <taxon>Chlamydomonadales</taxon>
        <taxon>Chlamydomonadaceae</taxon>
        <taxon>Polytomella</taxon>
    </lineage>
</organism>
<dbReference type="Gene3D" id="3.40.50.300">
    <property type="entry name" value="P-loop containing nucleotide triphosphate hydrolases"/>
    <property type="match status" value="2"/>
</dbReference>
<dbReference type="GO" id="GO:0008270">
    <property type="term" value="F:zinc ion binding"/>
    <property type="evidence" value="ECO:0007669"/>
    <property type="project" value="UniProtKB-KW"/>
</dbReference>
<keyword evidence="5" id="KW-0378">Hydrolase</keyword>
<evidence type="ECO:0000256" key="8">
    <source>
        <dbReference type="ARBA" id="ARBA00022840"/>
    </source>
</evidence>
<evidence type="ECO:0000256" key="6">
    <source>
        <dbReference type="ARBA" id="ARBA00022806"/>
    </source>
</evidence>
<evidence type="ECO:0000259" key="14">
    <source>
        <dbReference type="PROSITE" id="PS51192"/>
    </source>
</evidence>
<keyword evidence="2" id="KW-0479">Metal-binding</keyword>
<dbReference type="AlphaFoldDB" id="A0A7S0YDJ7"/>
<evidence type="ECO:0000256" key="1">
    <source>
        <dbReference type="ARBA" id="ARBA00012552"/>
    </source>
</evidence>
<dbReference type="GO" id="GO:0003724">
    <property type="term" value="F:RNA helicase activity"/>
    <property type="evidence" value="ECO:0007669"/>
    <property type="project" value="UniProtKB-EC"/>
</dbReference>
<evidence type="ECO:0000256" key="9">
    <source>
        <dbReference type="ARBA" id="ARBA00022884"/>
    </source>
</evidence>
<keyword evidence="6" id="KW-0347">Helicase</keyword>
<dbReference type="InterPro" id="IPR027417">
    <property type="entry name" value="P-loop_NTPase"/>
</dbReference>
<feature type="compositionally biased region" description="Acidic residues" evidence="13">
    <location>
        <begin position="48"/>
        <end position="63"/>
    </location>
</feature>
<dbReference type="GO" id="GO:0005737">
    <property type="term" value="C:cytoplasm"/>
    <property type="evidence" value="ECO:0007669"/>
    <property type="project" value="UniProtKB-ARBA"/>
</dbReference>
<keyword evidence="3" id="KW-0547">Nucleotide-binding</keyword>
<evidence type="ECO:0000256" key="2">
    <source>
        <dbReference type="ARBA" id="ARBA00022723"/>
    </source>
</evidence>
<evidence type="ECO:0000256" key="5">
    <source>
        <dbReference type="ARBA" id="ARBA00022801"/>
    </source>
</evidence>
<evidence type="ECO:0000256" key="12">
    <source>
        <dbReference type="SAM" id="Coils"/>
    </source>
</evidence>
<feature type="region of interest" description="Disordered" evidence="13">
    <location>
        <begin position="624"/>
        <end position="647"/>
    </location>
</feature>
<name>A0A7S0YDJ7_9CHLO</name>
<dbReference type="CDD" id="cd18787">
    <property type="entry name" value="SF2_C_DEAD"/>
    <property type="match status" value="1"/>
</dbReference>
<feature type="region of interest" description="Disordered" evidence="13">
    <location>
        <begin position="89"/>
        <end position="108"/>
    </location>
</feature>
<feature type="compositionally biased region" description="Basic and acidic residues" evidence="13">
    <location>
        <begin position="624"/>
        <end position="637"/>
    </location>
</feature>
<protein>
    <recommendedName>
        <fullName evidence="1">RNA helicase</fullName>
        <ecNumber evidence="1">3.6.4.13</ecNumber>
    </recommendedName>
</protein>
<dbReference type="GO" id="GO:0016787">
    <property type="term" value="F:hydrolase activity"/>
    <property type="evidence" value="ECO:0007669"/>
    <property type="project" value="UniProtKB-KW"/>
</dbReference>
<dbReference type="PROSITE" id="PS51192">
    <property type="entry name" value="HELICASE_ATP_BIND_1"/>
    <property type="match status" value="1"/>
</dbReference>
<feature type="domain" description="Helicase ATP-binding" evidence="14">
    <location>
        <begin position="232"/>
        <end position="417"/>
    </location>
</feature>
<evidence type="ECO:0000256" key="4">
    <source>
        <dbReference type="ARBA" id="ARBA00022771"/>
    </source>
</evidence>
<reference evidence="17" key="1">
    <citation type="submission" date="2021-01" db="EMBL/GenBank/DDBJ databases">
        <authorList>
            <person name="Corre E."/>
            <person name="Pelletier E."/>
            <person name="Niang G."/>
            <person name="Scheremetjew M."/>
            <person name="Finn R."/>
            <person name="Kale V."/>
            <person name="Holt S."/>
            <person name="Cochrane G."/>
            <person name="Meng A."/>
            <person name="Brown T."/>
            <person name="Cohen L."/>
        </authorList>
    </citation>
    <scope>NUCLEOTIDE SEQUENCE</scope>
    <source>
        <strain evidence="17">SAG 63-3</strain>
    </source>
</reference>
<evidence type="ECO:0000256" key="7">
    <source>
        <dbReference type="ARBA" id="ARBA00022833"/>
    </source>
</evidence>
<dbReference type="Pfam" id="PF00270">
    <property type="entry name" value="DEAD"/>
    <property type="match status" value="1"/>
</dbReference>
<accession>A0A7S0YDJ7</accession>
<evidence type="ECO:0000313" key="17">
    <source>
        <dbReference type="EMBL" id="CAD8770392.1"/>
    </source>
</evidence>
<keyword evidence="8" id="KW-0067">ATP-binding</keyword>
<dbReference type="SMART" id="SM00487">
    <property type="entry name" value="DEXDc"/>
    <property type="match status" value="1"/>
</dbReference>
<dbReference type="SMART" id="SM00490">
    <property type="entry name" value="HELICc"/>
    <property type="match status" value="1"/>
</dbReference>
<dbReference type="SUPFAM" id="SSF52540">
    <property type="entry name" value="P-loop containing nucleoside triphosphate hydrolases"/>
    <property type="match status" value="1"/>
</dbReference>
<evidence type="ECO:0000256" key="13">
    <source>
        <dbReference type="SAM" id="MobiDB-lite"/>
    </source>
</evidence>
<dbReference type="InterPro" id="IPR011545">
    <property type="entry name" value="DEAD/DEAH_box_helicase_dom"/>
</dbReference>
<feature type="domain" description="DEAD-box RNA helicase Q" evidence="16">
    <location>
        <begin position="201"/>
        <end position="229"/>
    </location>
</feature>
<dbReference type="PANTHER" id="PTHR47958">
    <property type="entry name" value="ATP-DEPENDENT RNA HELICASE DBP3"/>
    <property type="match status" value="1"/>
</dbReference>
<dbReference type="GO" id="GO:0005524">
    <property type="term" value="F:ATP binding"/>
    <property type="evidence" value="ECO:0007669"/>
    <property type="project" value="UniProtKB-KW"/>
</dbReference>
<dbReference type="InterPro" id="IPR001650">
    <property type="entry name" value="Helicase_C-like"/>
</dbReference>
<feature type="short sequence motif" description="Q motif" evidence="11">
    <location>
        <begin position="201"/>
        <end position="229"/>
    </location>
</feature>
<feature type="compositionally biased region" description="Basic and acidic residues" evidence="13">
    <location>
        <begin position="96"/>
        <end position="107"/>
    </location>
</feature>
<evidence type="ECO:0000259" key="15">
    <source>
        <dbReference type="PROSITE" id="PS51194"/>
    </source>
</evidence>
<dbReference type="Pfam" id="PF00271">
    <property type="entry name" value="Helicase_C"/>
    <property type="match status" value="1"/>
</dbReference>
<evidence type="ECO:0000259" key="16">
    <source>
        <dbReference type="PROSITE" id="PS51195"/>
    </source>
</evidence>
<evidence type="ECO:0000256" key="11">
    <source>
        <dbReference type="PROSITE-ProRule" id="PRU00552"/>
    </source>
</evidence>
<feature type="region of interest" description="Disordered" evidence="13">
    <location>
        <begin position="1"/>
        <end position="63"/>
    </location>
</feature>
<feature type="coiled-coil region" evidence="12">
    <location>
        <begin position="113"/>
        <end position="143"/>
    </location>
</feature>
<feature type="domain" description="Helicase C-terminal" evidence="15">
    <location>
        <begin position="440"/>
        <end position="592"/>
    </location>
</feature>
<dbReference type="FunFam" id="3.40.50.300:FF:000657">
    <property type="entry name" value="Probable ATP-dependent RNA helicase DDX41"/>
    <property type="match status" value="1"/>
</dbReference>
<comment type="catalytic activity">
    <reaction evidence="10">
        <text>ATP + H2O = ADP + phosphate + H(+)</text>
        <dbReference type="Rhea" id="RHEA:13065"/>
        <dbReference type="ChEBI" id="CHEBI:15377"/>
        <dbReference type="ChEBI" id="CHEBI:15378"/>
        <dbReference type="ChEBI" id="CHEBI:30616"/>
        <dbReference type="ChEBI" id="CHEBI:43474"/>
        <dbReference type="ChEBI" id="CHEBI:456216"/>
        <dbReference type="EC" id="3.6.4.13"/>
    </reaction>
</comment>
<dbReference type="InterPro" id="IPR014014">
    <property type="entry name" value="RNA_helicase_DEAD_Q_motif"/>
</dbReference>
<keyword evidence="9" id="KW-0694">RNA-binding</keyword>
<dbReference type="PROSITE" id="PS51194">
    <property type="entry name" value="HELICASE_CTER"/>
    <property type="match status" value="1"/>
</dbReference>
<gene>
    <name evidence="17" type="ORF">PPAR00522_LOCUS6793</name>
</gene>
<keyword evidence="4" id="KW-0863">Zinc-finger</keyword>
<dbReference type="EC" id="3.6.4.13" evidence="1"/>
<dbReference type="PROSITE" id="PS51195">
    <property type="entry name" value="Q_MOTIF"/>
    <property type="match status" value="1"/>
</dbReference>